<dbReference type="InterPro" id="IPR015797">
    <property type="entry name" value="NUDIX_hydrolase-like_dom_sf"/>
</dbReference>
<accession>A0ABQ3VBC2</accession>
<evidence type="ECO:0000256" key="1">
    <source>
        <dbReference type="ARBA" id="ARBA00001946"/>
    </source>
</evidence>
<dbReference type="Pfam" id="PF00293">
    <property type="entry name" value="NUDIX"/>
    <property type="match status" value="1"/>
</dbReference>
<dbReference type="PROSITE" id="PS00893">
    <property type="entry name" value="NUDIX_BOX"/>
    <property type="match status" value="1"/>
</dbReference>
<dbReference type="PROSITE" id="PS51462">
    <property type="entry name" value="NUDIX"/>
    <property type="match status" value="1"/>
</dbReference>
<dbReference type="InterPro" id="IPR020084">
    <property type="entry name" value="NUDIX_hydrolase_CS"/>
</dbReference>
<feature type="domain" description="Nudix hydrolase" evidence="4">
    <location>
        <begin position="12"/>
        <end position="142"/>
    </location>
</feature>
<keyword evidence="6" id="KW-1185">Reference proteome</keyword>
<name>A0ABQ3VBC2_9CHLR</name>
<keyword evidence="2" id="KW-0378">Hydrolase</keyword>
<evidence type="ECO:0000313" key="6">
    <source>
        <dbReference type="Proteomes" id="UP000635565"/>
    </source>
</evidence>
<keyword evidence="3" id="KW-0460">Magnesium</keyword>
<dbReference type="EMBL" id="BNJJ01000003">
    <property type="protein sequence ID" value="GHO83324.1"/>
    <property type="molecule type" value="Genomic_DNA"/>
</dbReference>
<evidence type="ECO:0000313" key="5">
    <source>
        <dbReference type="EMBL" id="GHO83324.1"/>
    </source>
</evidence>
<dbReference type="InterPro" id="IPR000086">
    <property type="entry name" value="NUDIX_hydrolase_dom"/>
</dbReference>
<comment type="cofactor">
    <cofactor evidence="1">
        <name>Mg(2+)</name>
        <dbReference type="ChEBI" id="CHEBI:18420"/>
    </cofactor>
</comment>
<evidence type="ECO:0000259" key="4">
    <source>
        <dbReference type="PROSITE" id="PS51462"/>
    </source>
</evidence>
<protein>
    <submittedName>
        <fullName evidence="5">ADP-ribose pyrophosphatase</fullName>
    </submittedName>
</protein>
<gene>
    <name evidence="5" type="ORF">KSZ_13300</name>
</gene>
<dbReference type="PANTHER" id="PTHR43046">
    <property type="entry name" value="GDP-MANNOSE MANNOSYL HYDROLASE"/>
    <property type="match status" value="1"/>
</dbReference>
<sequence length="160" mass="18063">MLDQSAFYESLPRKRVGAAALFLDQAHNILIVNPTYTDHWLLPGGTVELDEAPHQGCVREIEEEIGLMITLERLLCVEYLTRMESKNESLQFIFYGGMLTPAQIAAIKLQKQELSDYAFVSLEEALPRLSSNLAGRLPYAARALEMQQIVYLENGQLLFS</sequence>
<dbReference type="Proteomes" id="UP000635565">
    <property type="component" value="Unassembled WGS sequence"/>
</dbReference>
<reference evidence="5 6" key="1">
    <citation type="journal article" date="2021" name="Int. J. Syst. Evol. Microbiol.">
        <title>Reticulibacter mediterranei gen. nov., sp. nov., within the new family Reticulibacteraceae fam. nov., and Ktedonospora formicarum gen. nov., sp. nov., Ktedonobacter robiniae sp. nov., Dictyobacter formicarum sp. nov. and Dictyobacter arantiisoli sp. nov., belonging to the class Ktedonobacteria.</title>
        <authorList>
            <person name="Yabe S."/>
            <person name="Zheng Y."/>
            <person name="Wang C.M."/>
            <person name="Sakai Y."/>
            <person name="Abe K."/>
            <person name="Yokota A."/>
            <person name="Donadio S."/>
            <person name="Cavaletti L."/>
            <person name="Monciardini P."/>
        </authorList>
    </citation>
    <scope>NUCLEOTIDE SEQUENCE [LARGE SCALE GENOMIC DNA]</scope>
    <source>
        <strain evidence="5 6">SOSP1-9</strain>
    </source>
</reference>
<evidence type="ECO:0000256" key="3">
    <source>
        <dbReference type="ARBA" id="ARBA00022842"/>
    </source>
</evidence>
<comment type="caution">
    <text evidence="5">The sequence shown here is derived from an EMBL/GenBank/DDBJ whole genome shotgun (WGS) entry which is preliminary data.</text>
</comment>
<proteinExistence type="predicted"/>
<dbReference type="PANTHER" id="PTHR43046:SF12">
    <property type="entry name" value="GDP-MANNOSE MANNOSYL HYDROLASE"/>
    <property type="match status" value="1"/>
</dbReference>
<dbReference type="Gene3D" id="3.90.79.10">
    <property type="entry name" value="Nucleoside Triphosphate Pyrophosphohydrolase"/>
    <property type="match status" value="1"/>
</dbReference>
<dbReference type="SUPFAM" id="SSF55811">
    <property type="entry name" value="Nudix"/>
    <property type="match status" value="1"/>
</dbReference>
<evidence type="ECO:0000256" key="2">
    <source>
        <dbReference type="ARBA" id="ARBA00022801"/>
    </source>
</evidence>
<organism evidence="5 6">
    <name type="scientific">Dictyobacter formicarum</name>
    <dbReference type="NCBI Taxonomy" id="2778368"/>
    <lineage>
        <taxon>Bacteria</taxon>
        <taxon>Bacillati</taxon>
        <taxon>Chloroflexota</taxon>
        <taxon>Ktedonobacteria</taxon>
        <taxon>Ktedonobacterales</taxon>
        <taxon>Dictyobacteraceae</taxon>
        <taxon>Dictyobacter</taxon>
    </lineage>
</organism>
<dbReference type="RefSeq" id="WP_201360998.1">
    <property type="nucleotide sequence ID" value="NZ_BNJJ01000003.1"/>
</dbReference>
<dbReference type="CDD" id="cd18876">
    <property type="entry name" value="NUDIX_Hydrolase"/>
    <property type="match status" value="1"/>
</dbReference>